<keyword evidence="3" id="KW-0456">Lyase</keyword>
<dbReference type="InterPro" id="IPR048958">
    <property type="entry name" value="Polysacc_lyase_14"/>
</dbReference>
<feature type="domain" description="Polysaccharide lyase 14" evidence="2">
    <location>
        <begin position="83"/>
        <end position="301"/>
    </location>
</feature>
<evidence type="ECO:0000259" key="2">
    <source>
        <dbReference type="Pfam" id="PF21294"/>
    </source>
</evidence>
<protein>
    <submittedName>
        <fullName evidence="3">Polysaccharide lyase family 14 protein</fullName>
    </submittedName>
</protein>
<reference evidence="3" key="1">
    <citation type="journal article" date="2020" name="Nat. Commun.">
        <title>Large-scale genome sequencing of mycorrhizal fungi provides insights into the early evolution of symbiotic traits.</title>
        <authorList>
            <person name="Miyauchi S."/>
            <person name="Kiss E."/>
            <person name="Kuo A."/>
            <person name="Drula E."/>
            <person name="Kohler A."/>
            <person name="Sanchez-Garcia M."/>
            <person name="Morin E."/>
            <person name="Andreopoulos B."/>
            <person name="Barry K.W."/>
            <person name="Bonito G."/>
            <person name="Buee M."/>
            <person name="Carver A."/>
            <person name="Chen C."/>
            <person name="Cichocki N."/>
            <person name="Clum A."/>
            <person name="Culley D."/>
            <person name="Crous P.W."/>
            <person name="Fauchery L."/>
            <person name="Girlanda M."/>
            <person name="Hayes R.D."/>
            <person name="Keri Z."/>
            <person name="LaButti K."/>
            <person name="Lipzen A."/>
            <person name="Lombard V."/>
            <person name="Magnuson J."/>
            <person name="Maillard F."/>
            <person name="Murat C."/>
            <person name="Nolan M."/>
            <person name="Ohm R.A."/>
            <person name="Pangilinan J."/>
            <person name="Pereira M.F."/>
            <person name="Perotto S."/>
            <person name="Peter M."/>
            <person name="Pfister S."/>
            <person name="Riley R."/>
            <person name="Sitrit Y."/>
            <person name="Stielow J.B."/>
            <person name="Szollosi G."/>
            <person name="Zifcakova L."/>
            <person name="Stursova M."/>
            <person name="Spatafora J.W."/>
            <person name="Tedersoo L."/>
            <person name="Vaario L.M."/>
            <person name="Yamada A."/>
            <person name="Yan M."/>
            <person name="Wang P."/>
            <person name="Xu J."/>
            <person name="Bruns T."/>
            <person name="Baldrian P."/>
            <person name="Vilgalys R."/>
            <person name="Dunand C."/>
            <person name="Henrissat B."/>
            <person name="Grigoriev I.V."/>
            <person name="Hibbett D."/>
            <person name="Nagy L.G."/>
            <person name="Martin F.M."/>
        </authorList>
    </citation>
    <scope>NUCLEOTIDE SEQUENCE</scope>
    <source>
        <strain evidence="3">UH-Tt-Lm1</strain>
    </source>
</reference>
<dbReference type="Pfam" id="PF21294">
    <property type="entry name" value="Polysacc_lyase_14"/>
    <property type="match status" value="1"/>
</dbReference>
<sequence length="344" mass="37930">MLARLLSSFFLTTGIVFAGCIHNNRQRCSLASELYPVNGSTLGAWTTSEVFERALPVDDKTFRSVEILPDTTRRVLEAPDGVVSLEAFYPNGSYNFGHTPRGEFSFYAPGPEVVDLTTAREAVFGYTVLFPEGFDWAKGGKIPGLFGGRDFNGSLTCSGGRKAADCFSVRLMWRSGGIGELYTYLPQFTIPGYEANEAQCHIPPYSECNPDYGNSVGRGAFNFTSGNRGTVAMRVLLNDAGVANGELEIWYKGDRVIRLDRVIIRDSCESRIRGLMMQTFFGGSNLTWASPKDQYVYFSDFTVAITKKLDGDQCDSPRGNITRVDADVNKRTEGGHELKEAPQL</sequence>
<name>A0A9P6HJF5_9AGAM</name>
<dbReference type="Gene3D" id="2.60.120.200">
    <property type="match status" value="1"/>
</dbReference>
<proteinExistence type="predicted"/>
<dbReference type="Proteomes" id="UP000736335">
    <property type="component" value="Unassembled WGS sequence"/>
</dbReference>
<keyword evidence="1" id="KW-0732">Signal</keyword>
<feature type="signal peptide" evidence="1">
    <location>
        <begin position="1"/>
        <end position="18"/>
    </location>
</feature>
<keyword evidence="4" id="KW-1185">Reference proteome</keyword>
<dbReference type="PANTHER" id="PTHR40124">
    <property type="match status" value="1"/>
</dbReference>
<dbReference type="EMBL" id="WIUZ02000004">
    <property type="protein sequence ID" value="KAF9788507.1"/>
    <property type="molecule type" value="Genomic_DNA"/>
</dbReference>
<gene>
    <name evidence="3" type="ORF">BJ322DRAFT_1019051</name>
</gene>
<evidence type="ECO:0000256" key="1">
    <source>
        <dbReference type="SAM" id="SignalP"/>
    </source>
</evidence>
<dbReference type="PROSITE" id="PS51257">
    <property type="entry name" value="PROKAR_LIPOPROTEIN"/>
    <property type="match status" value="1"/>
</dbReference>
<evidence type="ECO:0000313" key="3">
    <source>
        <dbReference type="EMBL" id="KAF9788507.1"/>
    </source>
</evidence>
<evidence type="ECO:0000313" key="4">
    <source>
        <dbReference type="Proteomes" id="UP000736335"/>
    </source>
</evidence>
<organism evidence="3 4">
    <name type="scientific">Thelephora terrestris</name>
    <dbReference type="NCBI Taxonomy" id="56493"/>
    <lineage>
        <taxon>Eukaryota</taxon>
        <taxon>Fungi</taxon>
        <taxon>Dikarya</taxon>
        <taxon>Basidiomycota</taxon>
        <taxon>Agaricomycotina</taxon>
        <taxon>Agaricomycetes</taxon>
        <taxon>Thelephorales</taxon>
        <taxon>Thelephoraceae</taxon>
        <taxon>Thelephora</taxon>
    </lineage>
</organism>
<dbReference type="PANTHER" id="PTHR40124:SF1">
    <property type="entry name" value="DISAGGREGATASE RELATED REPEAT PROTEIN"/>
    <property type="match status" value="1"/>
</dbReference>
<dbReference type="GO" id="GO:0016829">
    <property type="term" value="F:lyase activity"/>
    <property type="evidence" value="ECO:0007669"/>
    <property type="project" value="UniProtKB-KW"/>
</dbReference>
<reference evidence="3" key="2">
    <citation type="submission" date="2020-11" db="EMBL/GenBank/DDBJ databases">
        <authorList>
            <consortium name="DOE Joint Genome Institute"/>
            <person name="Kuo A."/>
            <person name="Miyauchi S."/>
            <person name="Kiss E."/>
            <person name="Drula E."/>
            <person name="Kohler A."/>
            <person name="Sanchez-Garcia M."/>
            <person name="Andreopoulos B."/>
            <person name="Barry K.W."/>
            <person name="Bonito G."/>
            <person name="Buee M."/>
            <person name="Carver A."/>
            <person name="Chen C."/>
            <person name="Cichocki N."/>
            <person name="Clum A."/>
            <person name="Culley D."/>
            <person name="Crous P.W."/>
            <person name="Fauchery L."/>
            <person name="Girlanda M."/>
            <person name="Hayes R."/>
            <person name="Keri Z."/>
            <person name="Labutti K."/>
            <person name="Lipzen A."/>
            <person name="Lombard V."/>
            <person name="Magnuson J."/>
            <person name="Maillard F."/>
            <person name="Morin E."/>
            <person name="Murat C."/>
            <person name="Nolan M."/>
            <person name="Ohm R."/>
            <person name="Pangilinan J."/>
            <person name="Pereira M."/>
            <person name="Perotto S."/>
            <person name="Peter M."/>
            <person name="Riley R."/>
            <person name="Sitrit Y."/>
            <person name="Stielow B."/>
            <person name="Szollosi G."/>
            <person name="Zifcakova L."/>
            <person name="Stursova M."/>
            <person name="Spatafora J.W."/>
            <person name="Tedersoo L."/>
            <person name="Vaario L.-M."/>
            <person name="Yamada A."/>
            <person name="Yan M."/>
            <person name="Wang P."/>
            <person name="Xu J."/>
            <person name="Bruns T."/>
            <person name="Baldrian P."/>
            <person name="Vilgalys R."/>
            <person name="Henrissat B."/>
            <person name="Grigoriev I.V."/>
            <person name="Hibbett D."/>
            <person name="Nagy L.G."/>
            <person name="Martin F.M."/>
        </authorList>
    </citation>
    <scope>NUCLEOTIDE SEQUENCE</scope>
    <source>
        <strain evidence="3">UH-Tt-Lm1</strain>
    </source>
</reference>
<dbReference type="OrthoDB" id="3337916at2759"/>
<dbReference type="AlphaFoldDB" id="A0A9P6HJF5"/>
<comment type="caution">
    <text evidence="3">The sequence shown here is derived from an EMBL/GenBank/DDBJ whole genome shotgun (WGS) entry which is preliminary data.</text>
</comment>
<accession>A0A9P6HJF5</accession>
<feature type="chain" id="PRO_5040346685" evidence="1">
    <location>
        <begin position="19"/>
        <end position="344"/>
    </location>
</feature>